<organism evidence="2 3">
    <name type="scientific">Coraliomargarita sinensis</name>
    <dbReference type="NCBI Taxonomy" id="2174842"/>
    <lineage>
        <taxon>Bacteria</taxon>
        <taxon>Pseudomonadati</taxon>
        <taxon>Verrucomicrobiota</taxon>
        <taxon>Opitutia</taxon>
        <taxon>Puniceicoccales</taxon>
        <taxon>Coraliomargaritaceae</taxon>
        <taxon>Coraliomargarita</taxon>
    </lineage>
</organism>
<dbReference type="Gene3D" id="2.30.42.10">
    <property type="match status" value="1"/>
</dbReference>
<dbReference type="InterPro" id="IPR016024">
    <property type="entry name" value="ARM-type_fold"/>
</dbReference>
<dbReference type="SMART" id="SM00567">
    <property type="entry name" value="EZ_HEAT"/>
    <property type="match status" value="3"/>
</dbReference>
<dbReference type="InterPro" id="IPR004155">
    <property type="entry name" value="PBS_lyase_HEAT"/>
</dbReference>
<dbReference type="SUPFAM" id="SSF48371">
    <property type="entry name" value="ARM repeat"/>
    <property type="match status" value="1"/>
</dbReference>
<name>A0A317ZHM3_9BACT</name>
<dbReference type="Pfam" id="PF19805">
    <property type="entry name" value="DUF6288"/>
    <property type="match status" value="1"/>
</dbReference>
<dbReference type="Gene3D" id="1.25.10.10">
    <property type="entry name" value="Leucine-rich Repeat Variant"/>
    <property type="match status" value="1"/>
</dbReference>
<keyword evidence="3" id="KW-1185">Reference proteome</keyword>
<accession>A0A317ZHM3</accession>
<dbReference type="AlphaFoldDB" id="A0A317ZHM3"/>
<evidence type="ECO:0000313" key="3">
    <source>
        <dbReference type="Proteomes" id="UP000247099"/>
    </source>
</evidence>
<dbReference type="Proteomes" id="UP000247099">
    <property type="component" value="Unassembled WGS sequence"/>
</dbReference>
<sequence>MQFIKSMHDLRFHTLLRLAALVSLVAAISTPAMAARKKDIPNPDFTNGEPIPEGASKDWTLGATGARGWIYSHDMETSQARQIRITEVAEDSPANGVLKVGDVILGIGEDAFSYDARRAFGEALTVAESNAGGGQLELLRWREGDTEIVTVELPVLGDYSSTAPYGCTKSARILKQGCRALAEKIMSPDYNPNPISRSLNALALLATGDKTWMPAIKQEAEWASNYSAFKFSTWYYGYVITFLAEYVMATGDESVMPGLRRLALESAEGQSIVGSWGHRFAGDDGRLVGYGMMNAPGVPLTISLELARRAGVDDPKIPLAIERSMKLLRFYTGKGAVPYGDHDPWMHMHDDNGKCGMAAVLFNLLEEEEGAKFFSRMSLASFGNGRDTGHTGNFWNMTWAMPGVNQSGPHATGAWMQEFGTWYYDLARGHDGLFRHQGPPQARPDSTAGWDATGAFLLAYAMPIRQLYMTGKQQPTTPQLTAAEAEEIIDDGRGWTNSNRYGRYLEMSTDELLQRLGSWSPIVRERAAVALAKRDDPPIDDIIDLLDSNSLETRIGACQALAQLKGKAQSAVPELRETLEADDMWLRINAAQALGAIGGPAKVAAEDLLQMLVREPGPEDPRAMEQRYLCFALFSNRGGLLSDSLDGVDPDLLREAVRAGLRNQDGRARHTLTAVYEHLSDRELNKLLPDVLYSVVNPSPSGIMFADSSRLEGLRMLGEWKVAEGIDACMYYLKNLNHWGSQKRVPEILEVLQTYGVHARRTIPELEELADYFAAGKPTYFPEHLSKGKAEDVREAIEYLQNTDDKPELMKVL</sequence>
<evidence type="ECO:0000313" key="2">
    <source>
        <dbReference type="EMBL" id="PXA05214.1"/>
    </source>
</evidence>
<proteinExistence type="predicted"/>
<dbReference type="InParanoid" id="A0A317ZHM3"/>
<protein>
    <submittedName>
        <fullName evidence="2">Acetylesterase</fullName>
    </submittedName>
</protein>
<gene>
    <name evidence="2" type="ORF">DDZ13_04435</name>
</gene>
<dbReference type="InterPro" id="IPR011989">
    <property type="entry name" value="ARM-like"/>
</dbReference>
<feature type="chain" id="PRO_5016238269" evidence="1">
    <location>
        <begin position="35"/>
        <end position="813"/>
    </location>
</feature>
<dbReference type="OrthoDB" id="182428at2"/>
<keyword evidence="1" id="KW-0732">Signal</keyword>
<dbReference type="InterPro" id="IPR036034">
    <property type="entry name" value="PDZ_sf"/>
</dbReference>
<dbReference type="EMBL" id="QHJQ01000002">
    <property type="protein sequence ID" value="PXA05214.1"/>
    <property type="molecule type" value="Genomic_DNA"/>
</dbReference>
<feature type="signal peptide" evidence="1">
    <location>
        <begin position="1"/>
        <end position="34"/>
    </location>
</feature>
<dbReference type="InterPro" id="IPR046255">
    <property type="entry name" value="DUF6288"/>
</dbReference>
<reference evidence="2 3" key="1">
    <citation type="submission" date="2018-05" db="EMBL/GenBank/DDBJ databases">
        <title>Coraliomargarita sinensis sp. nov., isolated from a marine solar saltern.</title>
        <authorList>
            <person name="Zhou L.Y."/>
        </authorList>
    </citation>
    <scope>NUCLEOTIDE SEQUENCE [LARGE SCALE GENOMIC DNA]</scope>
    <source>
        <strain evidence="2 3">WN38</strain>
    </source>
</reference>
<evidence type="ECO:0000256" key="1">
    <source>
        <dbReference type="SAM" id="SignalP"/>
    </source>
</evidence>
<comment type="caution">
    <text evidence="2">The sequence shown here is derived from an EMBL/GenBank/DDBJ whole genome shotgun (WGS) entry which is preliminary data.</text>
</comment>
<dbReference type="SUPFAM" id="SSF50156">
    <property type="entry name" value="PDZ domain-like"/>
    <property type="match status" value="1"/>
</dbReference>
<dbReference type="Pfam" id="PF13646">
    <property type="entry name" value="HEAT_2"/>
    <property type="match status" value="1"/>
</dbReference>